<accession>X1Q1I8</accession>
<comment type="caution">
    <text evidence="1">The sequence shown here is derived from an EMBL/GenBank/DDBJ whole genome shotgun (WGS) entry which is preliminary data.</text>
</comment>
<feature type="non-terminal residue" evidence="1">
    <location>
        <position position="55"/>
    </location>
</feature>
<proteinExistence type="predicted"/>
<protein>
    <recommendedName>
        <fullName evidence="2">ATPase BadF/BadG/BcrA/BcrD type domain-containing protein</fullName>
    </recommendedName>
</protein>
<organism evidence="1">
    <name type="scientific">marine sediment metagenome</name>
    <dbReference type="NCBI Taxonomy" id="412755"/>
    <lineage>
        <taxon>unclassified sequences</taxon>
        <taxon>metagenomes</taxon>
        <taxon>ecological metagenomes</taxon>
    </lineage>
</organism>
<evidence type="ECO:0000313" key="1">
    <source>
        <dbReference type="EMBL" id="GAI62078.1"/>
    </source>
</evidence>
<sequence>MRYYLGIDVGSVSVKFALLRGDELVGKAYLKNSGLIQTVQAGLKQLPRVKISAVG</sequence>
<dbReference type="Gene3D" id="3.30.420.40">
    <property type="match status" value="1"/>
</dbReference>
<dbReference type="EMBL" id="BARW01000283">
    <property type="protein sequence ID" value="GAI62078.1"/>
    <property type="molecule type" value="Genomic_DNA"/>
</dbReference>
<dbReference type="AlphaFoldDB" id="X1Q1I8"/>
<evidence type="ECO:0008006" key="2">
    <source>
        <dbReference type="Google" id="ProtNLM"/>
    </source>
</evidence>
<name>X1Q1I8_9ZZZZ</name>
<gene>
    <name evidence="1" type="ORF">S12H4_01423</name>
</gene>
<reference evidence="1" key="1">
    <citation type="journal article" date="2014" name="Front. Microbiol.">
        <title>High frequency of phylogenetically diverse reductive dehalogenase-homologous genes in deep subseafloor sedimentary metagenomes.</title>
        <authorList>
            <person name="Kawai M."/>
            <person name="Futagami T."/>
            <person name="Toyoda A."/>
            <person name="Takaki Y."/>
            <person name="Nishi S."/>
            <person name="Hori S."/>
            <person name="Arai W."/>
            <person name="Tsubouchi T."/>
            <person name="Morono Y."/>
            <person name="Uchiyama I."/>
            <person name="Ito T."/>
            <person name="Fujiyama A."/>
            <person name="Inagaki F."/>
            <person name="Takami H."/>
        </authorList>
    </citation>
    <scope>NUCLEOTIDE SEQUENCE</scope>
    <source>
        <strain evidence="1">Expedition CK06-06</strain>
    </source>
</reference>